<gene>
    <name evidence="1" type="ORF">ACAOBT_LOCUS23280</name>
</gene>
<evidence type="ECO:0000313" key="1">
    <source>
        <dbReference type="EMBL" id="CAH1996585.1"/>
    </source>
</evidence>
<dbReference type="Proteomes" id="UP001152888">
    <property type="component" value="Unassembled WGS sequence"/>
</dbReference>
<keyword evidence="2" id="KW-1185">Reference proteome</keyword>
<dbReference type="OrthoDB" id="6761357at2759"/>
<proteinExistence type="predicted"/>
<sequence length="63" mass="7386">MRNDLVPIKSKSWFSRLKIDDSFLDEWPHNDSFQHAKNKVQPLRTVVNDTAERVVKYIQAGIC</sequence>
<evidence type="ECO:0000313" key="2">
    <source>
        <dbReference type="Proteomes" id="UP001152888"/>
    </source>
</evidence>
<dbReference type="AlphaFoldDB" id="A0A9P0PRX6"/>
<protein>
    <submittedName>
        <fullName evidence="1">Uncharacterized protein</fullName>
    </submittedName>
</protein>
<organism evidence="1 2">
    <name type="scientific">Acanthoscelides obtectus</name>
    <name type="common">Bean weevil</name>
    <name type="synonym">Bruchus obtectus</name>
    <dbReference type="NCBI Taxonomy" id="200917"/>
    <lineage>
        <taxon>Eukaryota</taxon>
        <taxon>Metazoa</taxon>
        <taxon>Ecdysozoa</taxon>
        <taxon>Arthropoda</taxon>
        <taxon>Hexapoda</taxon>
        <taxon>Insecta</taxon>
        <taxon>Pterygota</taxon>
        <taxon>Neoptera</taxon>
        <taxon>Endopterygota</taxon>
        <taxon>Coleoptera</taxon>
        <taxon>Polyphaga</taxon>
        <taxon>Cucujiformia</taxon>
        <taxon>Chrysomeloidea</taxon>
        <taxon>Chrysomelidae</taxon>
        <taxon>Bruchinae</taxon>
        <taxon>Bruchini</taxon>
        <taxon>Acanthoscelides</taxon>
    </lineage>
</organism>
<comment type="caution">
    <text evidence="1">The sequence shown here is derived from an EMBL/GenBank/DDBJ whole genome shotgun (WGS) entry which is preliminary data.</text>
</comment>
<dbReference type="EMBL" id="CAKOFQ010007262">
    <property type="protein sequence ID" value="CAH1996585.1"/>
    <property type="molecule type" value="Genomic_DNA"/>
</dbReference>
<name>A0A9P0PRX6_ACAOB</name>
<accession>A0A9P0PRX6</accession>
<reference evidence="1" key="1">
    <citation type="submission" date="2022-03" db="EMBL/GenBank/DDBJ databases">
        <authorList>
            <person name="Sayadi A."/>
        </authorList>
    </citation>
    <scope>NUCLEOTIDE SEQUENCE</scope>
</reference>